<gene>
    <name evidence="3" type="ORF">D9611_000892</name>
</gene>
<name>A0A8H5BNH1_9AGAR</name>
<dbReference type="InterPro" id="IPR019261">
    <property type="entry name" value="PARG_cat_microbial"/>
</dbReference>
<feature type="region of interest" description="Disordered" evidence="1">
    <location>
        <begin position="25"/>
        <end position="108"/>
    </location>
</feature>
<evidence type="ECO:0000256" key="1">
    <source>
        <dbReference type="SAM" id="MobiDB-lite"/>
    </source>
</evidence>
<dbReference type="NCBIfam" id="TIGR02452">
    <property type="entry name" value="TIGR02452 family protein"/>
    <property type="match status" value="1"/>
</dbReference>
<feature type="domain" description="Microbial-type PARG catalytic" evidence="2">
    <location>
        <begin position="95"/>
        <end position="257"/>
    </location>
</feature>
<keyword evidence="4" id="KW-1185">Reference proteome</keyword>
<dbReference type="InterPro" id="IPR043472">
    <property type="entry name" value="Macro_dom-like"/>
</dbReference>
<dbReference type="Pfam" id="PF10021">
    <property type="entry name" value="PARG_cat_microb"/>
    <property type="match status" value="1"/>
</dbReference>
<evidence type="ECO:0000313" key="4">
    <source>
        <dbReference type="Proteomes" id="UP000541558"/>
    </source>
</evidence>
<dbReference type="InterPro" id="IPR012664">
    <property type="entry name" value="CHP02452"/>
</dbReference>
<comment type="caution">
    <text evidence="3">The sequence shown here is derived from an EMBL/GenBank/DDBJ whole genome shotgun (WGS) entry which is preliminary data.</text>
</comment>
<dbReference type="PANTHER" id="PTHR35596:SF1">
    <property type="entry name" value="MICROBIAL-TYPE PARG CATALYTIC DOMAIN-CONTAINING PROTEIN"/>
    <property type="match status" value="1"/>
</dbReference>
<dbReference type="Proteomes" id="UP000541558">
    <property type="component" value="Unassembled WGS sequence"/>
</dbReference>
<evidence type="ECO:0000313" key="3">
    <source>
        <dbReference type="EMBL" id="KAF5326331.1"/>
    </source>
</evidence>
<organism evidence="3 4">
    <name type="scientific">Ephemerocybe angulata</name>
    <dbReference type="NCBI Taxonomy" id="980116"/>
    <lineage>
        <taxon>Eukaryota</taxon>
        <taxon>Fungi</taxon>
        <taxon>Dikarya</taxon>
        <taxon>Basidiomycota</taxon>
        <taxon>Agaricomycotina</taxon>
        <taxon>Agaricomycetes</taxon>
        <taxon>Agaricomycetidae</taxon>
        <taxon>Agaricales</taxon>
        <taxon>Agaricineae</taxon>
        <taxon>Psathyrellaceae</taxon>
        <taxon>Ephemerocybe</taxon>
    </lineage>
</organism>
<protein>
    <recommendedName>
        <fullName evidence="2">Microbial-type PARG catalytic domain-containing protein</fullName>
    </recommendedName>
</protein>
<feature type="compositionally biased region" description="Polar residues" evidence="1">
    <location>
        <begin position="52"/>
        <end position="63"/>
    </location>
</feature>
<feature type="compositionally biased region" description="Low complexity" evidence="1">
    <location>
        <begin position="38"/>
        <end position="47"/>
    </location>
</feature>
<dbReference type="AlphaFoldDB" id="A0A8H5BNH1"/>
<dbReference type="Gene3D" id="3.40.220.10">
    <property type="entry name" value="Leucine Aminopeptidase, subunit E, domain 1"/>
    <property type="match status" value="1"/>
</dbReference>
<reference evidence="3 4" key="1">
    <citation type="journal article" date="2020" name="ISME J.">
        <title>Uncovering the hidden diversity of litter-decomposition mechanisms in mushroom-forming fungi.</title>
        <authorList>
            <person name="Floudas D."/>
            <person name="Bentzer J."/>
            <person name="Ahren D."/>
            <person name="Johansson T."/>
            <person name="Persson P."/>
            <person name="Tunlid A."/>
        </authorList>
    </citation>
    <scope>NUCLEOTIDE SEQUENCE [LARGE SCALE GENOMIC DNA]</scope>
    <source>
        <strain evidence="3 4">CBS 175.51</strain>
    </source>
</reference>
<dbReference type="PANTHER" id="PTHR35596">
    <property type="entry name" value="DUF2263 DOMAIN-CONTAINING PROTEIN"/>
    <property type="match status" value="1"/>
</dbReference>
<dbReference type="OrthoDB" id="9985428at2759"/>
<feature type="compositionally biased region" description="Basic and acidic residues" evidence="1">
    <location>
        <begin position="81"/>
        <end position="106"/>
    </location>
</feature>
<dbReference type="EMBL" id="JAACJK010000163">
    <property type="protein sequence ID" value="KAF5326331.1"/>
    <property type="molecule type" value="Genomic_DNA"/>
</dbReference>
<proteinExistence type="predicted"/>
<evidence type="ECO:0000259" key="2">
    <source>
        <dbReference type="Pfam" id="PF10021"/>
    </source>
</evidence>
<accession>A0A8H5BNH1</accession>
<sequence length="400" mass="43857">MNPTSLVAIGMGVGTVLVGAFKKVAGGGSESSSDRQDSTPPRSSPPSKKTEQPTQQQARSSASEHAGAARRDQQPGPRNQPKKETPTERRKRVADATDRAMKRGSYEYRSQTISLQPGISRSIEGTQFLGENSDLINWKKKPQVETQGHAEATVSILNISTLDAARILSNSYRFLVRDGRSPPKTGVLNFASATKPGGGVKNGAEAQEESIARVSTLLCSLESNAGQKFYETHRRNNNSHYYTHSMIFSPGVIVFRNDSGDGVDQFPIEVVSSPAVNAGLILEGNSGWQTAQTEVEIEAAMNERMGRILYLFELHGIRNIVLGTFGTGVFKNKVQMVARIWAKLLLGEGRFKFSFDRVIFAVTGDSTFAEFKGYWEGWVKQQGVPRAARGIQRSEWQECP</sequence>